<evidence type="ECO:0000256" key="2">
    <source>
        <dbReference type="ARBA" id="ARBA00004613"/>
    </source>
</evidence>
<comment type="caution">
    <text evidence="8">The sequence shown here is derived from an EMBL/GenBank/DDBJ whole genome shotgun (WGS) entry which is preliminary data.</text>
</comment>
<dbReference type="AlphaFoldDB" id="A0A4R3I4S6"/>
<dbReference type="Pfam" id="PF00700">
    <property type="entry name" value="Flagellin_C"/>
    <property type="match status" value="1"/>
</dbReference>
<dbReference type="SUPFAM" id="SSF64518">
    <property type="entry name" value="Phase 1 flagellin"/>
    <property type="match status" value="1"/>
</dbReference>
<dbReference type="NCBIfam" id="TIGR02550">
    <property type="entry name" value="flagell_flgL"/>
    <property type="match status" value="1"/>
</dbReference>
<dbReference type="OrthoDB" id="9768249at2"/>
<keyword evidence="9" id="KW-1185">Reference proteome</keyword>
<keyword evidence="8" id="KW-0282">Flagellum</keyword>
<reference evidence="8 9" key="1">
    <citation type="submission" date="2019-03" db="EMBL/GenBank/DDBJ databases">
        <title>Genomic Encyclopedia of Archaeal and Bacterial Type Strains, Phase II (KMG-II): from individual species to whole genera.</title>
        <authorList>
            <person name="Goeker M."/>
        </authorList>
    </citation>
    <scope>NUCLEOTIDE SEQUENCE [LARGE SCALE GENOMIC DNA]</scope>
    <source>
        <strain evidence="8 9">DSM 15388</strain>
    </source>
</reference>
<sequence>MADRISTSWSYNQSLGDMLNLQVQINETSAKISSGKELLTASDDPVAYARVLQLDQEINQMEQYEDNITLLDSRLELEDGVLSSVNNVLGSIRELTVQAGNEGVYTDTDLQSMADEMQQYLEEIVALANSTDGTGDYLFAGYQSEEPAFVESPGGGYSYEGDEGVRYMQISSSITLASSDSGKDVFLDIDSVSNSFYTSGSSSNTGSGIVSQGITVDQEALDAYFPEDIVIEFQNELDVDPPQTNYTVYRQSDGRVIDGLENVEYVEGQDISVAGMTVEITGDPDAGDEFYIETSSSQSMFVTIEKLIYALENYGSDSEYTELYSAAIEDALSNLDNAIDNVSSVRANIGTRLNATEDMSDQLADNILSAQEIRSDLEDLDYAAAVSQLTYEEFVLEAVQQTYTSINQLSLFDYL</sequence>
<dbReference type="RefSeq" id="WP_132702130.1">
    <property type="nucleotide sequence ID" value="NZ_SLZR01000011.1"/>
</dbReference>
<protein>
    <submittedName>
        <fullName evidence="8">Flagellar hook-associated protein 3 FlgL</fullName>
    </submittedName>
</protein>
<dbReference type="InterPro" id="IPR013384">
    <property type="entry name" value="Flagell_FlgL"/>
</dbReference>
<evidence type="ECO:0000256" key="1">
    <source>
        <dbReference type="ARBA" id="ARBA00004365"/>
    </source>
</evidence>
<feature type="domain" description="Flagellin C-terminal" evidence="7">
    <location>
        <begin position="333"/>
        <end position="415"/>
    </location>
</feature>
<keyword evidence="8" id="KW-0969">Cilium</keyword>
<dbReference type="GO" id="GO:0009424">
    <property type="term" value="C:bacterial-type flagellum hook"/>
    <property type="evidence" value="ECO:0007669"/>
    <property type="project" value="InterPro"/>
</dbReference>
<evidence type="ECO:0000256" key="4">
    <source>
        <dbReference type="ARBA" id="ARBA00022525"/>
    </source>
</evidence>
<proteinExistence type="inferred from homology"/>
<dbReference type="InterPro" id="IPR001029">
    <property type="entry name" value="Flagellin_N"/>
</dbReference>
<evidence type="ECO:0000256" key="3">
    <source>
        <dbReference type="ARBA" id="ARBA00005709"/>
    </source>
</evidence>
<gene>
    <name evidence="8" type="ORF">BCF53_1111</name>
</gene>
<dbReference type="EMBL" id="SLZR01000011">
    <property type="protein sequence ID" value="TCS39911.1"/>
    <property type="molecule type" value="Genomic_DNA"/>
</dbReference>
<comment type="similarity">
    <text evidence="3">Belongs to the bacterial flagellin family.</text>
</comment>
<keyword evidence="4" id="KW-0964">Secreted</keyword>
<keyword evidence="5" id="KW-0975">Bacterial flagellum</keyword>
<dbReference type="GO" id="GO:0005198">
    <property type="term" value="F:structural molecule activity"/>
    <property type="evidence" value="ECO:0007669"/>
    <property type="project" value="InterPro"/>
</dbReference>
<dbReference type="PANTHER" id="PTHR42792:SF1">
    <property type="entry name" value="FLAGELLAR HOOK-ASSOCIATED PROTEIN 3"/>
    <property type="match status" value="1"/>
</dbReference>
<dbReference type="Proteomes" id="UP000295793">
    <property type="component" value="Unassembled WGS sequence"/>
</dbReference>
<dbReference type="Pfam" id="PF00669">
    <property type="entry name" value="Flagellin_N"/>
    <property type="match status" value="1"/>
</dbReference>
<name>A0A4R3I4S6_9GAMM</name>
<evidence type="ECO:0000259" key="6">
    <source>
        <dbReference type="Pfam" id="PF00669"/>
    </source>
</evidence>
<keyword evidence="8" id="KW-0966">Cell projection</keyword>
<dbReference type="InterPro" id="IPR046358">
    <property type="entry name" value="Flagellin_C"/>
</dbReference>
<comment type="subcellular location">
    <subcellularLocation>
        <location evidence="1">Bacterial flagellum</location>
    </subcellularLocation>
    <subcellularLocation>
        <location evidence="2">Secreted</location>
    </subcellularLocation>
</comment>
<evidence type="ECO:0000313" key="8">
    <source>
        <dbReference type="EMBL" id="TCS39911.1"/>
    </source>
</evidence>
<dbReference type="InterPro" id="IPR001492">
    <property type="entry name" value="Flagellin"/>
</dbReference>
<dbReference type="Gene3D" id="1.20.1330.10">
    <property type="entry name" value="f41 fragment of flagellin, N-terminal domain"/>
    <property type="match status" value="2"/>
</dbReference>
<dbReference type="GO" id="GO:0005576">
    <property type="term" value="C:extracellular region"/>
    <property type="evidence" value="ECO:0007669"/>
    <property type="project" value="UniProtKB-SubCell"/>
</dbReference>
<evidence type="ECO:0000256" key="5">
    <source>
        <dbReference type="ARBA" id="ARBA00023143"/>
    </source>
</evidence>
<evidence type="ECO:0000313" key="9">
    <source>
        <dbReference type="Proteomes" id="UP000295793"/>
    </source>
</evidence>
<evidence type="ECO:0000259" key="7">
    <source>
        <dbReference type="Pfam" id="PF00700"/>
    </source>
</evidence>
<organism evidence="8 9">
    <name type="scientific">Reinekea marinisedimentorum</name>
    <dbReference type="NCBI Taxonomy" id="230495"/>
    <lineage>
        <taxon>Bacteria</taxon>
        <taxon>Pseudomonadati</taxon>
        <taxon>Pseudomonadota</taxon>
        <taxon>Gammaproteobacteria</taxon>
        <taxon>Oceanospirillales</taxon>
        <taxon>Saccharospirillaceae</taxon>
        <taxon>Reinekea</taxon>
    </lineage>
</organism>
<feature type="domain" description="Flagellin N-terminal" evidence="6">
    <location>
        <begin position="5"/>
        <end position="143"/>
    </location>
</feature>
<accession>A0A4R3I4S6</accession>
<dbReference type="GO" id="GO:0071973">
    <property type="term" value="P:bacterial-type flagellum-dependent cell motility"/>
    <property type="evidence" value="ECO:0007669"/>
    <property type="project" value="InterPro"/>
</dbReference>
<dbReference type="PANTHER" id="PTHR42792">
    <property type="entry name" value="FLAGELLIN"/>
    <property type="match status" value="1"/>
</dbReference>